<feature type="signal peptide" evidence="2">
    <location>
        <begin position="1"/>
        <end position="17"/>
    </location>
</feature>
<evidence type="ECO:0000256" key="1">
    <source>
        <dbReference type="SAM" id="Coils"/>
    </source>
</evidence>
<keyword evidence="1" id="KW-0175">Coiled coil</keyword>
<evidence type="ECO:0000313" key="3">
    <source>
        <dbReference type="EMBL" id="KAF5584042.1"/>
    </source>
</evidence>
<dbReference type="OrthoDB" id="4508730at2759"/>
<comment type="caution">
    <text evidence="3">The sequence shown here is derived from an EMBL/GenBank/DDBJ whole genome shotgun (WGS) entry which is preliminary data.</text>
</comment>
<sequence length="404" mass="47267">MKVSHILALSAPLLALAAPTPANSQLSKKAEAESFFLQTDVGWFDGGDKKRAISEKPSTKKRAPADADAESFFLQTDVGWFDGDRAGIIGDRFLRGETDLWEDYADACPEDYDEDLSEVSTFFCASRNGCDYGTEDICEYHRKLDEEGRDSDNELDRNDPYDLKYLEMKMDRRDRKRELRAQKKWDEEMRKKREKYTEQMNEEKRKEAQKIKVYEDAAKAGDFWRECRKEIRPWDTYEEGAEEDDIGLEKRYVDEIRDTLDRAQSLEETPAPLNLGLMRIFKLWSVDHLKHCPHEVDPSMYIEFSSSFDYGQFNEEQIRTMRAEKPSGHICLLSDTVKLLDNFTPPEYCSTKTHNLGTSKEPVYIQFLDDNYLTLKISRETVFQKREEEVPWIAPVFFYILRNQ</sequence>
<proteinExistence type="predicted"/>
<dbReference type="Proteomes" id="UP000547976">
    <property type="component" value="Unassembled WGS sequence"/>
</dbReference>
<reference evidence="3 4" key="1">
    <citation type="submission" date="2020-05" db="EMBL/GenBank/DDBJ databases">
        <title>Identification and distribution of gene clusters putatively required for synthesis of sphingolipid metabolism inhibitors in phylogenetically diverse species of the filamentous fungus Fusarium.</title>
        <authorList>
            <person name="Kim H.-S."/>
            <person name="Busman M."/>
            <person name="Brown D.W."/>
            <person name="Divon H."/>
            <person name="Uhlig S."/>
            <person name="Proctor R.H."/>
        </authorList>
    </citation>
    <scope>NUCLEOTIDE SEQUENCE [LARGE SCALE GENOMIC DNA]</scope>
    <source>
        <strain evidence="3 4">NRRL 66333</strain>
    </source>
</reference>
<dbReference type="GeneID" id="59312467"/>
<dbReference type="EMBL" id="JAAOAV010000298">
    <property type="protein sequence ID" value="KAF5584042.1"/>
    <property type="molecule type" value="Genomic_DNA"/>
</dbReference>
<protein>
    <submittedName>
        <fullName evidence="3">Uncharacterized protein</fullName>
    </submittedName>
</protein>
<organism evidence="3 4">
    <name type="scientific">Gibberella subglutinans</name>
    <name type="common">Fusarium subglutinans</name>
    <dbReference type="NCBI Taxonomy" id="42677"/>
    <lineage>
        <taxon>Eukaryota</taxon>
        <taxon>Fungi</taxon>
        <taxon>Dikarya</taxon>
        <taxon>Ascomycota</taxon>
        <taxon>Pezizomycotina</taxon>
        <taxon>Sordariomycetes</taxon>
        <taxon>Hypocreomycetidae</taxon>
        <taxon>Hypocreales</taxon>
        <taxon>Nectriaceae</taxon>
        <taxon>Fusarium</taxon>
        <taxon>Fusarium fujikuroi species complex</taxon>
    </lineage>
</organism>
<keyword evidence="2" id="KW-0732">Signal</keyword>
<dbReference type="AlphaFoldDB" id="A0A8H5L3E5"/>
<feature type="chain" id="PRO_5034995679" evidence="2">
    <location>
        <begin position="18"/>
        <end position="404"/>
    </location>
</feature>
<evidence type="ECO:0000256" key="2">
    <source>
        <dbReference type="SAM" id="SignalP"/>
    </source>
</evidence>
<keyword evidence="4" id="KW-1185">Reference proteome</keyword>
<dbReference type="RefSeq" id="XP_036531606.1">
    <property type="nucleotide sequence ID" value="XM_036677749.1"/>
</dbReference>
<feature type="coiled-coil region" evidence="1">
    <location>
        <begin position="186"/>
        <end position="217"/>
    </location>
</feature>
<accession>A0A8H5L3E5</accession>
<gene>
    <name evidence="3" type="ORF">FSUBG_12913</name>
</gene>
<evidence type="ECO:0000313" key="4">
    <source>
        <dbReference type="Proteomes" id="UP000547976"/>
    </source>
</evidence>
<name>A0A8H5L3E5_GIBSU</name>